<dbReference type="SMART" id="SM00355">
    <property type="entry name" value="ZnF_C2H2"/>
    <property type="match status" value="1"/>
</dbReference>
<evidence type="ECO:0000256" key="1">
    <source>
        <dbReference type="ARBA" id="ARBA00004123"/>
    </source>
</evidence>
<dbReference type="PROSITE" id="PS00028">
    <property type="entry name" value="ZINC_FINGER_C2H2_1"/>
    <property type="match status" value="1"/>
</dbReference>
<evidence type="ECO:0000256" key="2">
    <source>
        <dbReference type="ARBA" id="ARBA00022723"/>
    </source>
</evidence>
<keyword evidence="6" id="KW-0805">Transcription regulation</keyword>
<dbReference type="Gene3D" id="3.30.160.60">
    <property type="entry name" value="Classic Zinc Finger"/>
    <property type="match status" value="2"/>
</dbReference>
<dbReference type="STRING" id="37003.ENSKMAP00000017826"/>
<dbReference type="SUPFAM" id="SSF57667">
    <property type="entry name" value="beta-beta-alpha zinc fingers"/>
    <property type="match status" value="1"/>
</dbReference>
<dbReference type="InterPro" id="IPR036236">
    <property type="entry name" value="Znf_C2H2_sf"/>
</dbReference>
<protein>
    <recommendedName>
        <fullName evidence="11">C2H2-type domain-containing protein</fullName>
    </recommendedName>
</protein>
<sequence>MQPFNHKTNLITHMRVHTGQKPFGCDVCEKRFSQKATLNVHMKIHTGEKPFVCDGNAHLK</sequence>
<keyword evidence="8" id="KW-0804">Transcription</keyword>
<dbReference type="PANTHER" id="PTHR16515">
    <property type="entry name" value="PR DOMAIN ZINC FINGER PROTEIN"/>
    <property type="match status" value="1"/>
</dbReference>
<dbReference type="Proteomes" id="UP000264800">
    <property type="component" value="Unplaced"/>
</dbReference>
<dbReference type="GO" id="GO:0005634">
    <property type="term" value="C:nucleus"/>
    <property type="evidence" value="ECO:0007669"/>
    <property type="project" value="UniProtKB-SubCell"/>
</dbReference>
<dbReference type="FunFam" id="3.30.160.60:FF:000064">
    <property type="entry name" value="Early growth response protein 3"/>
    <property type="match status" value="1"/>
</dbReference>
<evidence type="ECO:0000256" key="6">
    <source>
        <dbReference type="ARBA" id="ARBA00023015"/>
    </source>
</evidence>
<dbReference type="AlphaFoldDB" id="A0A3Q3AN87"/>
<accession>A0A3Q3AN87</accession>
<dbReference type="GO" id="GO:0003677">
    <property type="term" value="F:DNA binding"/>
    <property type="evidence" value="ECO:0007669"/>
    <property type="project" value="UniProtKB-KW"/>
</dbReference>
<reference evidence="12" key="1">
    <citation type="submission" date="2025-08" db="UniProtKB">
        <authorList>
            <consortium name="Ensembl"/>
        </authorList>
    </citation>
    <scope>IDENTIFICATION</scope>
</reference>
<evidence type="ECO:0000256" key="10">
    <source>
        <dbReference type="PROSITE-ProRule" id="PRU00042"/>
    </source>
</evidence>
<dbReference type="OMA" id="FTRREHY"/>
<proteinExistence type="predicted"/>
<evidence type="ECO:0000256" key="7">
    <source>
        <dbReference type="ARBA" id="ARBA00023125"/>
    </source>
</evidence>
<keyword evidence="7" id="KW-0238">DNA-binding</keyword>
<feature type="domain" description="C2H2-type" evidence="11">
    <location>
        <begin position="23"/>
        <end position="50"/>
    </location>
</feature>
<keyword evidence="2" id="KW-0479">Metal-binding</keyword>
<keyword evidence="9" id="KW-0539">Nucleus</keyword>
<keyword evidence="13" id="KW-1185">Reference proteome</keyword>
<dbReference type="PANTHER" id="PTHR16515:SF49">
    <property type="entry name" value="GASTRULA ZINC FINGER PROTEIN XLCGF49.1-LIKE-RELATED"/>
    <property type="match status" value="1"/>
</dbReference>
<evidence type="ECO:0000259" key="11">
    <source>
        <dbReference type="PROSITE" id="PS50157"/>
    </source>
</evidence>
<keyword evidence="3" id="KW-0677">Repeat</keyword>
<evidence type="ECO:0000256" key="3">
    <source>
        <dbReference type="ARBA" id="ARBA00022737"/>
    </source>
</evidence>
<keyword evidence="4 10" id="KW-0863">Zinc-finger</keyword>
<dbReference type="GO" id="GO:0010468">
    <property type="term" value="P:regulation of gene expression"/>
    <property type="evidence" value="ECO:0007669"/>
    <property type="project" value="TreeGrafter"/>
</dbReference>
<dbReference type="InterPro" id="IPR013087">
    <property type="entry name" value="Znf_C2H2_type"/>
</dbReference>
<evidence type="ECO:0000256" key="8">
    <source>
        <dbReference type="ARBA" id="ARBA00023163"/>
    </source>
</evidence>
<evidence type="ECO:0000256" key="5">
    <source>
        <dbReference type="ARBA" id="ARBA00022833"/>
    </source>
</evidence>
<evidence type="ECO:0000313" key="13">
    <source>
        <dbReference type="Proteomes" id="UP000264800"/>
    </source>
</evidence>
<organism evidence="12 13">
    <name type="scientific">Kryptolebias marmoratus</name>
    <name type="common">Mangrove killifish</name>
    <name type="synonym">Rivulus marmoratus</name>
    <dbReference type="NCBI Taxonomy" id="37003"/>
    <lineage>
        <taxon>Eukaryota</taxon>
        <taxon>Metazoa</taxon>
        <taxon>Chordata</taxon>
        <taxon>Craniata</taxon>
        <taxon>Vertebrata</taxon>
        <taxon>Euteleostomi</taxon>
        <taxon>Actinopterygii</taxon>
        <taxon>Neopterygii</taxon>
        <taxon>Teleostei</taxon>
        <taxon>Neoteleostei</taxon>
        <taxon>Acanthomorphata</taxon>
        <taxon>Ovalentaria</taxon>
        <taxon>Atherinomorphae</taxon>
        <taxon>Cyprinodontiformes</taxon>
        <taxon>Rivulidae</taxon>
        <taxon>Kryptolebias</taxon>
    </lineage>
</organism>
<dbReference type="InterPro" id="IPR050331">
    <property type="entry name" value="Zinc_finger"/>
</dbReference>
<dbReference type="Pfam" id="PF00096">
    <property type="entry name" value="zf-C2H2"/>
    <property type="match status" value="1"/>
</dbReference>
<comment type="subcellular location">
    <subcellularLocation>
        <location evidence="1">Nucleus</location>
    </subcellularLocation>
</comment>
<evidence type="ECO:0000256" key="4">
    <source>
        <dbReference type="ARBA" id="ARBA00022771"/>
    </source>
</evidence>
<dbReference type="GeneTree" id="ENSGT01150000286977"/>
<evidence type="ECO:0000313" key="12">
    <source>
        <dbReference type="Ensembl" id="ENSKMAP00000017826.1"/>
    </source>
</evidence>
<name>A0A3Q3AN87_KRYMA</name>
<dbReference type="PROSITE" id="PS50157">
    <property type="entry name" value="ZINC_FINGER_C2H2_2"/>
    <property type="match status" value="2"/>
</dbReference>
<keyword evidence="5" id="KW-0862">Zinc</keyword>
<reference evidence="12" key="2">
    <citation type="submission" date="2025-09" db="UniProtKB">
        <authorList>
            <consortium name="Ensembl"/>
        </authorList>
    </citation>
    <scope>IDENTIFICATION</scope>
</reference>
<evidence type="ECO:0000256" key="9">
    <source>
        <dbReference type="ARBA" id="ARBA00023242"/>
    </source>
</evidence>
<dbReference type="Ensembl" id="ENSKMAT00000018075.1">
    <property type="protein sequence ID" value="ENSKMAP00000017826.1"/>
    <property type="gene ID" value="ENSKMAG00000013275.1"/>
</dbReference>
<feature type="domain" description="C2H2-type" evidence="11">
    <location>
        <begin position="1"/>
        <end position="22"/>
    </location>
</feature>
<dbReference type="GO" id="GO:0008270">
    <property type="term" value="F:zinc ion binding"/>
    <property type="evidence" value="ECO:0007669"/>
    <property type="project" value="UniProtKB-KW"/>
</dbReference>